<accession>A0A1F5KHI5</accession>
<reference evidence="2 3" key="1">
    <citation type="journal article" date="2016" name="Nat. Commun.">
        <title>Thousands of microbial genomes shed light on interconnected biogeochemical processes in an aquifer system.</title>
        <authorList>
            <person name="Anantharaman K."/>
            <person name="Brown C.T."/>
            <person name="Hug L.A."/>
            <person name="Sharon I."/>
            <person name="Castelle C.J."/>
            <person name="Probst A.J."/>
            <person name="Thomas B.C."/>
            <person name="Singh A."/>
            <person name="Wilkins M.J."/>
            <person name="Karaoz U."/>
            <person name="Brodie E.L."/>
            <person name="Williams K.H."/>
            <person name="Hubbard S.S."/>
            <person name="Banfield J.F."/>
        </authorList>
    </citation>
    <scope>NUCLEOTIDE SEQUENCE [LARGE SCALE GENOMIC DNA]</scope>
</reference>
<dbReference type="SUPFAM" id="SSF55021">
    <property type="entry name" value="ACT-like"/>
    <property type="match status" value="1"/>
</dbReference>
<dbReference type="InterPro" id="IPR002912">
    <property type="entry name" value="ACT_dom"/>
</dbReference>
<dbReference type="Gene3D" id="3.30.70.260">
    <property type="match status" value="1"/>
</dbReference>
<proteinExistence type="predicted"/>
<sequence>MISTPEIVEQIIKKSPFLEEALLRDLINVSSLARQIYPEVQTILEQKTLRDSPIQLGAIIMALKRLKTKLPQSSKLKEVLKRINDISIKSNITEYTYKNSPTLTKLQSQLLGSVAQQASLTTFSHGVFETTLFVNSGLEELVEKLFTKETLIRKMYGLSSITLMLPVEAAEVPGVYYAILKQLAWEGISFQEIVSSFTEVTFYIESDRVEAAFSALKKIH</sequence>
<dbReference type="PROSITE" id="PS51671">
    <property type="entry name" value="ACT"/>
    <property type="match status" value="1"/>
</dbReference>
<comment type="caution">
    <text evidence="2">The sequence shown here is derived from an EMBL/GenBank/DDBJ whole genome shotgun (WGS) entry which is preliminary data.</text>
</comment>
<gene>
    <name evidence="2" type="ORF">A3D25_00070</name>
</gene>
<dbReference type="EMBL" id="MFDD01000011">
    <property type="protein sequence ID" value="OGE40406.1"/>
    <property type="molecule type" value="Genomic_DNA"/>
</dbReference>
<protein>
    <recommendedName>
        <fullName evidence="1">ACT domain-containing protein</fullName>
    </recommendedName>
</protein>
<dbReference type="InterPro" id="IPR045865">
    <property type="entry name" value="ACT-like_dom_sf"/>
</dbReference>
<dbReference type="AlphaFoldDB" id="A0A1F5KHI5"/>
<evidence type="ECO:0000313" key="2">
    <source>
        <dbReference type="EMBL" id="OGE40406.1"/>
    </source>
</evidence>
<name>A0A1F5KHI5_9BACT</name>
<evidence type="ECO:0000259" key="1">
    <source>
        <dbReference type="PROSITE" id="PS51671"/>
    </source>
</evidence>
<dbReference type="Proteomes" id="UP000177328">
    <property type="component" value="Unassembled WGS sequence"/>
</dbReference>
<feature type="domain" description="ACT" evidence="1">
    <location>
        <begin position="164"/>
        <end position="220"/>
    </location>
</feature>
<evidence type="ECO:0000313" key="3">
    <source>
        <dbReference type="Proteomes" id="UP000177328"/>
    </source>
</evidence>
<organism evidence="2 3">
    <name type="scientific">Candidatus Daviesbacteria bacterium RIFCSPHIGHO2_02_FULL_43_12</name>
    <dbReference type="NCBI Taxonomy" id="1797776"/>
    <lineage>
        <taxon>Bacteria</taxon>
        <taxon>Candidatus Daviesiibacteriota</taxon>
    </lineage>
</organism>